<sequence>MVCVCKPVTYNLSPISEEDIVDTESPQSRERHVVRYFHEEIANFTPLLISISDHTKEAKRTTFVTLEIKHLNTENDKAVSWKSLHRFLPPERQCIQNTTEEDVAELENSHVRSKLWLSHI</sequence>
<evidence type="ECO:0000313" key="1">
    <source>
        <dbReference type="EMBL" id="CAL1675674.1"/>
    </source>
</evidence>
<protein>
    <submittedName>
        <fullName evidence="1">Uncharacterized protein</fullName>
    </submittedName>
</protein>
<reference evidence="1" key="1">
    <citation type="submission" date="2024-04" db="EMBL/GenBank/DDBJ databases">
        <authorList>
            <consortium name="Molecular Ecology Group"/>
        </authorList>
    </citation>
    <scope>NUCLEOTIDE SEQUENCE</scope>
</reference>
<name>A0AAV2N796_9HYME</name>
<accession>A0AAV2N796</accession>
<organism evidence="1 2">
    <name type="scientific">Lasius platythorax</name>
    <dbReference type="NCBI Taxonomy" id="488582"/>
    <lineage>
        <taxon>Eukaryota</taxon>
        <taxon>Metazoa</taxon>
        <taxon>Ecdysozoa</taxon>
        <taxon>Arthropoda</taxon>
        <taxon>Hexapoda</taxon>
        <taxon>Insecta</taxon>
        <taxon>Pterygota</taxon>
        <taxon>Neoptera</taxon>
        <taxon>Endopterygota</taxon>
        <taxon>Hymenoptera</taxon>
        <taxon>Apocrita</taxon>
        <taxon>Aculeata</taxon>
        <taxon>Formicoidea</taxon>
        <taxon>Formicidae</taxon>
        <taxon>Formicinae</taxon>
        <taxon>Lasius</taxon>
        <taxon>Lasius</taxon>
    </lineage>
</organism>
<proteinExistence type="predicted"/>
<dbReference type="Proteomes" id="UP001497644">
    <property type="component" value="Chromosome 11"/>
</dbReference>
<evidence type="ECO:0000313" key="2">
    <source>
        <dbReference type="Proteomes" id="UP001497644"/>
    </source>
</evidence>
<dbReference type="EMBL" id="OZ034834">
    <property type="protein sequence ID" value="CAL1675674.1"/>
    <property type="molecule type" value="Genomic_DNA"/>
</dbReference>
<keyword evidence="2" id="KW-1185">Reference proteome</keyword>
<dbReference type="AlphaFoldDB" id="A0AAV2N796"/>
<gene>
    <name evidence="1" type="ORF">LPLAT_LOCUS2001</name>
</gene>